<accession>A0AAD5LR52</accession>
<evidence type="ECO:0000313" key="8">
    <source>
        <dbReference type="Proteomes" id="UP001209570"/>
    </source>
</evidence>
<dbReference type="Proteomes" id="UP001209570">
    <property type="component" value="Unassembled WGS sequence"/>
</dbReference>
<dbReference type="PANTHER" id="PTHR44329">
    <property type="entry name" value="SERINE/THREONINE-PROTEIN KINASE TNNI3K-RELATED"/>
    <property type="match status" value="1"/>
</dbReference>
<keyword evidence="2 3" id="KW-0067">ATP-binding</keyword>
<evidence type="ECO:0000256" key="1">
    <source>
        <dbReference type="ARBA" id="ARBA00022741"/>
    </source>
</evidence>
<dbReference type="AlphaFoldDB" id="A0AAD5LR52"/>
<feature type="transmembrane region" description="Helical" evidence="5">
    <location>
        <begin position="12"/>
        <end position="29"/>
    </location>
</feature>
<keyword evidence="4" id="KW-0418">Kinase</keyword>
<dbReference type="SUPFAM" id="SSF56112">
    <property type="entry name" value="Protein kinase-like (PK-like)"/>
    <property type="match status" value="1"/>
</dbReference>
<dbReference type="Gene3D" id="1.10.510.10">
    <property type="entry name" value="Transferase(Phosphotransferase) domain 1"/>
    <property type="match status" value="1"/>
</dbReference>
<dbReference type="EMBL" id="JAKCXM010003096">
    <property type="protein sequence ID" value="KAJ0389796.1"/>
    <property type="molecule type" value="Genomic_DNA"/>
</dbReference>
<comment type="caution">
    <text evidence="7">The sequence shown here is derived from an EMBL/GenBank/DDBJ whole genome shotgun (WGS) entry which is preliminary data.</text>
</comment>
<keyword evidence="4" id="KW-0808">Transferase</keyword>
<keyword evidence="5" id="KW-0472">Membrane</keyword>
<dbReference type="InterPro" id="IPR008271">
    <property type="entry name" value="Ser/Thr_kinase_AS"/>
</dbReference>
<sequence length="166" mass="18282">MNRYIPAKQITVVRLLGGGAYGVVYLVRLRQRQLAAAKRLSSSHVTDPQAQQQLVDEIKLHATLEHPNVIALIGASWTTRADLQAVFEYAPRGDLLSYLETQQPPTPWDARKLALALDVALALAYLHAQRPAAVVHRDLKSRNILLSEQRGRLVAKLCDFGSVAGA</sequence>
<feature type="domain" description="Protein kinase" evidence="6">
    <location>
        <begin position="10"/>
        <end position="166"/>
    </location>
</feature>
<keyword evidence="8" id="KW-1185">Reference proteome</keyword>
<evidence type="ECO:0000313" key="7">
    <source>
        <dbReference type="EMBL" id="KAJ0389796.1"/>
    </source>
</evidence>
<feature type="binding site" evidence="3">
    <location>
        <position position="38"/>
    </location>
    <ligand>
        <name>ATP</name>
        <dbReference type="ChEBI" id="CHEBI:30616"/>
    </ligand>
</feature>
<name>A0AAD5LR52_PYTIN</name>
<protein>
    <recommendedName>
        <fullName evidence="6">Protein kinase domain-containing protein</fullName>
    </recommendedName>
</protein>
<organism evidence="7 8">
    <name type="scientific">Pythium insidiosum</name>
    <name type="common">Pythiosis disease agent</name>
    <dbReference type="NCBI Taxonomy" id="114742"/>
    <lineage>
        <taxon>Eukaryota</taxon>
        <taxon>Sar</taxon>
        <taxon>Stramenopiles</taxon>
        <taxon>Oomycota</taxon>
        <taxon>Peronosporomycetes</taxon>
        <taxon>Pythiales</taxon>
        <taxon>Pythiaceae</taxon>
        <taxon>Pythium</taxon>
    </lineage>
</organism>
<reference evidence="7" key="1">
    <citation type="submission" date="2021-12" db="EMBL/GenBank/DDBJ databases">
        <title>Prjna785345.</title>
        <authorList>
            <person name="Rujirawat T."/>
            <person name="Krajaejun T."/>
        </authorList>
    </citation>
    <scope>NUCLEOTIDE SEQUENCE</scope>
    <source>
        <strain evidence="7">Pi057C3</strain>
    </source>
</reference>
<keyword evidence="5" id="KW-1133">Transmembrane helix</keyword>
<dbReference type="PROSITE" id="PS00107">
    <property type="entry name" value="PROTEIN_KINASE_ATP"/>
    <property type="match status" value="1"/>
</dbReference>
<comment type="similarity">
    <text evidence="4">Belongs to the protein kinase superfamily.</text>
</comment>
<dbReference type="Pfam" id="PF00069">
    <property type="entry name" value="Pkinase"/>
    <property type="match status" value="1"/>
</dbReference>
<proteinExistence type="inferred from homology"/>
<dbReference type="GO" id="GO:0005524">
    <property type="term" value="F:ATP binding"/>
    <property type="evidence" value="ECO:0007669"/>
    <property type="project" value="UniProtKB-UniRule"/>
</dbReference>
<evidence type="ECO:0000256" key="5">
    <source>
        <dbReference type="SAM" id="Phobius"/>
    </source>
</evidence>
<evidence type="ECO:0000259" key="6">
    <source>
        <dbReference type="PROSITE" id="PS50011"/>
    </source>
</evidence>
<evidence type="ECO:0000256" key="4">
    <source>
        <dbReference type="RuleBase" id="RU000304"/>
    </source>
</evidence>
<dbReference type="GO" id="GO:0004674">
    <property type="term" value="F:protein serine/threonine kinase activity"/>
    <property type="evidence" value="ECO:0007669"/>
    <property type="project" value="UniProtKB-KW"/>
</dbReference>
<dbReference type="PROSITE" id="PS00108">
    <property type="entry name" value="PROTEIN_KINASE_ST"/>
    <property type="match status" value="1"/>
</dbReference>
<dbReference type="InterPro" id="IPR000719">
    <property type="entry name" value="Prot_kinase_dom"/>
</dbReference>
<keyword evidence="1 3" id="KW-0547">Nucleotide-binding</keyword>
<evidence type="ECO:0000256" key="2">
    <source>
        <dbReference type="ARBA" id="ARBA00022840"/>
    </source>
</evidence>
<dbReference type="InterPro" id="IPR011009">
    <property type="entry name" value="Kinase-like_dom_sf"/>
</dbReference>
<keyword evidence="5" id="KW-0812">Transmembrane</keyword>
<dbReference type="PANTHER" id="PTHR44329:SF214">
    <property type="entry name" value="PROTEIN KINASE DOMAIN-CONTAINING PROTEIN"/>
    <property type="match status" value="1"/>
</dbReference>
<evidence type="ECO:0000256" key="3">
    <source>
        <dbReference type="PROSITE-ProRule" id="PRU10141"/>
    </source>
</evidence>
<dbReference type="InterPro" id="IPR051681">
    <property type="entry name" value="Ser/Thr_Kinases-Pseudokinases"/>
</dbReference>
<gene>
    <name evidence="7" type="ORF">P43SY_011934</name>
</gene>
<keyword evidence="4" id="KW-0723">Serine/threonine-protein kinase</keyword>
<dbReference type="PROSITE" id="PS50011">
    <property type="entry name" value="PROTEIN_KINASE_DOM"/>
    <property type="match status" value="1"/>
</dbReference>
<dbReference type="SMART" id="SM00220">
    <property type="entry name" value="S_TKc"/>
    <property type="match status" value="1"/>
</dbReference>
<dbReference type="InterPro" id="IPR017441">
    <property type="entry name" value="Protein_kinase_ATP_BS"/>
</dbReference>